<accession>A0ABT0QEA2</accession>
<reference evidence="2" key="1">
    <citation type="submission" date="2022-05" db="EMBL/GenBank/DDBJ databases">
        <authorList>
            <person name="Park J.-S."/>
        </authorList>
    </citation>
    <scope>NUCLEOTIDE SEQUENCE</scope>
    <source>
        <strain evidence="2">2012CJ34-3</strain>
    </source>
</reference>
<sequence>MIDRILKSISYIFHPLLMPLLGVAFYFIKTPRFIPNEIIQAKLISLFILTIVLPILLYFLLKTLGKVKSIHLESTKERVFPLILNCIVILLVLQRIITPNQIIELYFFFVGILISTLACLILAIFKFKASIHMIAVSGLFMFFIALSIHFNININDELALMSIITGAVATSRLHLNAHTYKELIIGFIIGMFPQLILVNYWL</sequence>
<evidence type="ECO:0008006" key="4">
    <source>
        <dbReference type="Google" id="ProtNLM"/>
    </source>
</evidence>
<evidence type="ECO:0000313" key="2">
    <source>
        <dbReference type="EMBL" id="MCL6295322.1"/>
    </source>
</evidence>
<keyword evidence="1" id="KW-1133">Transmembrane helix</keyword>
<feature type="transmembrane region" description="Helical" evidence="1">
    <location>
        <begin position="182"/>
        <end position="201"/>
    </location>
</feature>
<dbReference type="Proteomes" id="UP001165381">
    <property type="component" value="Unassembled WGS sequence"/>
</dbReference>
<comment type="caution">
    <text evidence="2">The sequence shown here is derived from an EMBL/GenBank/DDBJ whole genome shotgun (WGS) entry which is preliminary data.</text>
</comment>
<feature type="transmembrane region" description="Helical" evidence="1">
    <location>
        <begin position="132"/>
        <end position="152"/>
    </location>
</feature>
<feature type="transmembrane region" description="Helical" evidence="1">
    <location>
        <begin position="103"/>
        <end position="125"/>
    </location>
</feature>
<name>A0ABT0QEA2_9FLAO</name>
<feature type="transmembrane region" description="Helical" evidence="1">
    <location>
        <begin position="40"/>
        <end position="59"/>
    </location>
</feature>
<proteinExistence type="predicted"/>
<feature type="transmembrane region" description="Helical" evidence="1">
    <location>
        <begin position="12"/>
        <end position="28"/>
    </location>
</feature>
<evidence type="ECO:0000256" key="1">
    <source>
        <dbReference type="SAM" id="Phobius"/>
    </source>
</evidence>
<organism evidence="2 3">
    <name type="scientific">Jejuia spongiicola</name>
    <dbReference type="NCBI Taxonomy" id="2942207"/>
    <lineage>
        <taxon>Bacteria</taxon>
        <taxon>Pseudomonadati</taxon>
        <taxon>Bacteroidota</taxon>
        <taxon>Flavobacteriia</taxon>
        <taxon>Flavobacteriales</taxon>
        <taxon>Flavobacteriaceae</taxon>
        <taxon>Jejuia</taxon>
    </lineage>
</organism>
<keyword evidence="1" id="KW-0472">Membrane</keyword>
<keyword evidence="1" id="KW-0812">Transmembrane</keyword>
<gene>
    <name evidence="2" type="ORF">M3P09_09975</name>
</gene>
<dbReference type="EMBL" id="JAMFLZ010000004">
    <property type="protein sequence ID" value="MCL6295322.1"/>
    <property type="molecule type" value="Genomic_DNA"/>
</dbReference>
<keyword evidence="3" id="KW-1185">Reference proteome</keyword>
<feature type="transmembrane region" description="Helical" evidence="1">
    <location>
        <begin position="79"/>
        <end position="97"/>
    </location>
</feature>
<evidence type="ECO:0000313" key="3">
    <source>
        <dbReference type="Proteomes" id="UP001165381"/>
    </source>
</evidence>
<protein>
    <recommendedName>
        <fullName evidence="4">Transmembrane protein</fullName>
    </recommendedName>
</protein>
<dbReference type="RefSeq" id="WP_249973030.1">
    <property type="nucleotide sequence ID" value="NZ_JAMFLZ010000004.1"/>
</dbReference>